<dbReference type="RefSeq" id="WP_026502486.1">
    <property type="nucleotide sequence ID" value="NZ_JGYQ01000007.1"/>
</dbReference>
<sequence>MADPFATAADLEEIWRTLDDTDKTKAERLLAAASRKIRLQCPSWAQAEEAEPGICKDICCNMVKRAMVAEETNPEGLSQGSQTTGPFADSWSYSNPNGDLYLTSSEVADLDAAGSGRMFTIAMTGGT</sequence>
<reference evidence="2 3" key="1">
    <citation type="submission" date="2014-03" db="EMBL/GenBank/DDBJ databases">
        <title>Genomics of Bifidobacteria.</title>
        <authorList>
            <person name="Ventura M."/>
            <person name="Milani C."/>
            <person name="Lugli G.A."/>
        </authorList>
    </citation>
    <scope>NUCLEOTIDE SEQUENCE [LARGE SCALE GENOMIC DNA]</scope>
    <source>
        <strain evidence="2 3">LMG 10736</strain>
    </source>
</reference>
<dbReference type="AlphaFoldDB" id="A0A086ZNW5"/>
<dbReference type="Pfam" id="PF09355">
    <property type="entry name" value="Phage_Gp19"/>
    <property type="match status" value="1"/>
</dbReference>
<proteinExistence type="predicted"/>
<protein>
    <submittedName>
        <fullName evidence="2">Phage protein Gp19/Gp15/Gp42</fullName>
    </submittedName>
</protein>
<organism evidence="2 3">
    <name type="scientific">Bifidobacterium boum</name>
    <dbReference type="NCBI Taxonomy" id="78343"/>
    <lineage>
        <taxon>Bacteria</taxon>
        <taxon>Bacillati</taxon>
        <taxon>Actinomycetota</taxon>
        <taxon>Actinomycetes</taxon>
        <taxon>Bifidobacteriales</taxon>
        <taxon>Bifidobacteriaceae</taxon>
        <taxon>Bifidobacterium</taxon>
    </lineage>
</organism>
<keyword evidence="3" id="KW-1185">Reference proteome</keyword>
<evidence type="ECO:0000313" key="3">
    <source>
        <dbReference type="Proteomes" id="UP000029093"/>
    </source>
</evidence>
<name>A0A086ZNW5_9BIFI</name>
<evidence type="ECO:0000256" key="1">
    <source>
        <dbReference type="SAM" id="MobiDB-lite"/>
    </source>
</evidence>
<feature type="region of interest" description="Disordered" evidence="1">
    <location>
        <begin position="72"/>
        <end position="91"/>
    </location>
</feature>
<accession>A0A086ZNW5</accession>
<comment type="caution">
    <text evidence="2">The sequence shown here is derived from an EMBL/GenBank/DDBJ whole genome shotgun (WGS) entry which is preliminary data.</text>
</comment>
<dbReference type="GeneID" id="303203539"/>
<dbReference type="InterPro" id="IPR018963">
    <property type="entry name" value="Mycophage_D29_Gp19"/>
</dbReference>
<dbReference type="Proteomes" id="UP000029093">
    <property type="component" value="Unassembled WGS sequence"/>
</dbReference>
<feature type="compositionally biased region" description="Polar residues" evidence="1">
    <location>
        <begin position="75"/>
        <end position="91"/>
    </location>
</feature>
<gene>
    <name evidence="2" type="ORF">BBOU_0343</name>
</gene>
<evidence type="ECO:0000313" key="2">
    <source>
        <dbReference type="EMBL" id="KFI48215.1"/>
    </source>
</evidence>
<dbReference type="EMBL" id="JGYQ01000007">
    <property type="protein sequence ID" value="KFI48215.1"/>
    <property type="molecule type" value="Genomic_DNA"/>
</dbReference>